<dbReference type="Gene3D" id="1.20.120.1760">
    <property type="match status" value="1"/>
</dbReference>
<evidence type="ECO:0000256" key="11">
    <source>
        <dbReference type="ARBA" id="ARBA00023209"/>
    </source>
</evidence>
<feature type="transmembrane region" description="Helical" evidence="14">
    <location>
        <begin position="101"/>
        <end position="117"/>
    </location>
</feature>
<keyword evidence="8 14" id="KW-1133">Transmembrane helix</keyword>
<evidence type="ECO:0000256" key="7">
    <source>
        <dbReference type="ARBA" id="ARBA00022692"/>
    </source>
</evidence>
<dbReference type="GO" id="GO:0046474">
    <property type="term" value="P:glycerophospholipid biosynthetic process"/>
    <property type="evidence" value="ECO:0007669"/>
    <property type="project" value="TreeGrafter"/>
</dbReference>
<protein>
    <recommendedName>
        <fullName evidence="5">CDP-diacylglycerol--glycerol-3-phosphate 3-phosphatidyltransferase</fullName>
        <ecNumber evidence="4">2.7.8.5</ecNumber>
    </recommendedName>
</protein>
<keyword evidence="6" id="KW-0444">Lipid biosynthesis</keyword>
<evidence type="ECO:0000256" key="10">
    <source>
        <dbReference type="ARBA" id="ARBA00023136"/>
    </source>
</evidence>
<dbReference type="PANTHER" id="PTHR14269">
    <property type="entry name" value="CDP-DIACYLGLYCEROL--GLYCEROL-3-PHOSPHATE 3-PHOSPHATIDYLTRANSFERASE-RELATED"/>
    <property type="match status" value="1"/>
</dbReference>
<evidence type="ECO:0000256" key="12">
    <source>
        <dbReference type="ARBA" id="ARBA00023264"/>
    </source>
</evidence>
<evidence type="ECO:0000256" key="2">
    <source>
        <dbReference type="ARBA" id="ARBA00005042"/>
    </source>
</evidence>
<dbReference type="EMBL" id="CP013099">
    <property type="protein sequence ID" value="ALP52507.1"/>
    <property type="molecule type" value="Genomic_DNA"/>
</dbReference>
<dbReference type="Proteomes" id="UP000055136">
    <property type="component" value="Chromosome"/>
</dbReference>
<dbReference type="GO" id="GO:0008444">
    <property type="term" value="F:CDP-diacylglycerol-glycerol-3-phosphate 3-phosphatidyltransferase activity"/>
    <property type="evidence" value="ECO:0007669"/>
    <property type="project" value="UniProtKB-EC"/>
</dbReference>
<dbReference type="EC" id="2.7.8.5" evidence="4"/>
<comment type="similarity">
    <text evidence="3">Belongs to the CDP-alcohol phosphatidyltransferase class-I family.</text>
</comment>
<dbReference type="STRING" id="1748243.Tel_04725"/>
<keyword evidence="9" id="KW-0443">Lipid metabolism</keyword>
<dbReference type="InterPro" id="IPR004570">
    <property type="entry name" value="Phosphatidylglycerol_P_synth"/>
</dbReference>
<reference evidence="15" key="1">
    <citation type="submission" date="2015-10" db="EMBL/GenBank/DDBJ databases">
        <title>Description of Candidatus Tenderia electrophaga gen. nov, sp. nov., an Uncultivated Electroautotroph from a Biocathode Enrichment.</title>
        <authorList>
            <person name="Eddie B.J."/>
            <person name="Malanoski A.P."/>
            <person name="Wang Z."/>
            <person name="Hall R.J."/>
            <person name="Oh S.D."/>
            <person name="Heiner C."/>
            <person name="Lin B."/>
            <person name="Strycharz-Glaven S.M."/>
        </authorList>
    </citation>
    <scope>NUCLEOTIDE SEQUENCE [LARGE SCALE GENOMIC DNA]</scope>
    <source>
        <strain evidence="15">NRL1</strain>
    </source>
</reference>
<evidence type="ECO:0000256" key="3">
    <source>
        <dbReference type="ARBA" id="ARBA00010441"/>
    </source>
</evidence>
<comment type="catalytic activity">
    <reaction evidence="13">
        <text>a CDP-1,2-diacyl-sn-glycerol + sn-glycerol 3-phosphate = a 1,2-diacyl-sn-glycero-3-phospho-(1'-sn-glycero-3'-phosphate) + CMP + H(+)</text>
        <dbReference type="Rhea" id="RHEA:12593"/>
        <dbReference type="ChEBI" id="CHEBI:15378"/>
        <dbReference type="ChEBI" id="CHEBI:57597"/>
        <dbReference type="ChEBI" id="CHEBI:58332"/>
        <dbReference type="ChEBI" id="CHEBI:60110"/>
        <dbReference type="ChEBI" id="CHEBI:60377"/>
        <dbReference type="EC" id="2.7.8.5"/>
    </reaction>
</comment>
<evidence type="ECO:0000313" key="15">
    <source>
        <dbReference type="EMBL" id="ALP52507.1"/>
    </source>
</evidence>
<feature type="transmembrane region" description="Helical" evidence="14">
    <location>
        <begin position="73"/>
        <end position="95"/>
    </location>
</feature>
<evidence type="ECO:0000256" key="5">
    <source>
        <dbReference type="ARBA" id="ARBA00014944"/>
    </source>
</evidence>
<evidence type="ECO:0000313" key="16">
    <source>
        <dbReference type="Proteomes" id="UP000055136"/>
    </source>
</evidence>
<evidence type="ECO:0000256" key="1">
    <source>
        <dbReference type="ARBA" id="ARBA00004141"/>
    </source>
</evidence>
<keyword evidence="16" id="KW-1185">Reference proteome</keyword>
<sequence length="188" mass="20823">MSVGRQDLPNLISIARILLTLPVAYLLLQDRFSEALLLFFIAGISDALDGYLAKRFGWHSRLGSILDPLADKLLLVTAFVCLGWIGIIPLWLVVMVLGRDLIIILGALAFHLLIGRYEMAPTWISKFNTALQITLILALVLSNGLYPLPDGLLTGLVYGVSVTTVLSGLGYVWTWGRKAYRIKQKQSR</sequence>
<keyword evidence="10 14" id="KW-0472">Membrane</keyword>
<accession>A0A0S2TBG6</accession>
<dbReference type="PANTHER" id="PTHR14269:SF11">
    <property type="entry name" value="CDP-DIACYLGLYCEROL--GLYCEROL-3-PHOSPHATE 3-PHOSPHATIDYLTRANSFERASE"/>
    <property type="match status" value="1"/>
</dbReference>
<dbReference type="AlphaFoldDB" id="A0A0S2TBG6"/>
<dbReference type="InterPro" id="IPR000462">
    <property type="entry name" value="CDP-OH_P_trans"/>
</dbReference>
<feature type="transmembrane region" description="Helical" evidence="14">
    <location>
        <begin position="12"/>
        <end position="29"/>
    </location>
</feature>
<comment type="pathway">
    <text evidence="2">Phospholipid metabolism; phosphatidylglycerol biosynthesis; phosphatidylglycerol from CDP-diacylglycerol: step 1/2.</text>
</comment>
<evidence type="ECO:0000256" key="8">
    <source>
        <dbReference type="ARBA" id="ARBA00022989"/>
    </source>
</evidence>
<evidence type="ECO:0000256" key="9">
    <source>
        <dbReference type="ARBA" id="ARBA00023098"/>
    </source>
</evidence>
<evidence type="ECO:0000256" key="14">
    <source>
        <dbReference type="SAM" id="Phobius"/>
    </source>
</evidence>
<feature type="transmembrane region" description="Helical" evidence="14">
    <location>
        <begin position="35"/>
        <end position="52"/>
    </location>
</feature>
<keyword evidence="11" id="KW-0594">Phospholipid biosynthesis</keyword>
<keyword evidence="12" id="KW-1208">Phospholipid metabolism</keyword>
<comment type="subcellular location">
    <subcellularLocation>
        <location evidence="1">Membrane</location>
        <topology evidence="1">Multi-pass membrane protein</topology>
    </subcellularLocation>
</comment>
<dbReference type="InterPro" id="IPR043130">
    <property type="entry name" value="CDP-OH_PTrfase_TM_dom"/>
</dbReference>
<feature type="transmembrane region" description="Helical" evidence="14">
    <location>
        <begin position="152"/>
        <end position="175"/>
    </location>
</feature>
<dbReference type="Pfam" id="PF01066">
    <property type="entry name" value="CDP-OH_P_transf"/>
    <property type="match status" value="1"/>
</dbReference>
<name>A0A0S2TBG6_9GAMM</name>
<dbReference type="InterPro" id="IPR050324">
    <property type="entry name" value="CDP-alcohol_PTase-I"/>
</dbReference>
<organism evidence="15 16">
    <name type="scientific">Candidatus Tenderia electrophaga</name>
    <dbReference type="NCBI Taxonomy" id="1748243"/>
    <lineage>
        <taxon>Bacteria</taxon>
        <taxon>Pseudomonadati</taxon>
        <taxon>Pseudomonadota</taxon>
        <taxon>Gammaproteobacteria</taxon>
        <taxon>Candidatus Tenderiales</taxon>
        <taxon>Candidatus Tenderiaceae</taxon>
        <taxon>Candidatus Tenderia</taxon>
    </lineage>
</organism>
<dbReference type="PIRSF" id="PIRSF000847">
    <property type="entry name" value="Phos_ph_gly_syn"/>
    <property type="match status" value="1"/>
</dbReference>
<dbReference type="GO" id="GO:0016020">
    <property type="term" value="C:membrane"/>
    <property type="evidence" value="ECO:0007669"/>
    <property type="project" value="UniProtKB-SubCell"/>
</dbReference>
<dbReference type="KEGG" id="tee:Tel_04725"/>
<proteinExistence type="inferred from homology"/>
<gene>
    <name evidence="15" type="ORF">Tel_04725</name>
</gene>
<evidence type="ECO:0000256" key="6">
    <source>
        <dbReference type="ARBA" id="ARBA00022516"/>
    </source>
</evidence>
<keyword evidence="7 14" id="KW-0812">Transmembrane</keyword>
<evidence type="ECO:0000256" key="13">
    <source>
        <dbReference type="ARBA" id="ARBA00048586"/>
    </source>
</evidence>
<evidence type="ECO:0000256" key="4">
    <source>
        <dbReference type="ARBA" id="ARBA00013170"/>
    </source>
</evidence>